<evidence type="ECO:0000256" key="12">
    <source>
        <dbReference type="ARBA" id="ARBA00022989"/>
    </source>
</evidence>
<evidence type="ECO:0000256" key="7">
    <source>
        <dbReference type="ARBA" id="ARBA00022692"/>
    </source>
</evidence>
<dbReference type="InterPro" id="IPR003594">
    <property type="entry name" value="HATPase_dom"/>
</dbReference>
<dbReference type="FunFam" id="1.10.287.130:FF:000038">
    <property type="entry name" value="Sensory transduction histidine kinase"/>
    <property type="match status" value="1"/>
</dbReference>
<dbReference type="PROSITE" id="PS50894">
    <property type="entry name" value="HPT"/>
    <property type="match status" value="1"/>
</dbReference>
<dbReference type="InterPro" id="IPR003661">
    <property type="entry name" value="HisK_dim/P_dom"/>
</dbReference>
<feature type="transmembrane region" description="Helical" evidence="21">
    <location>
        <begin position="15"/>
        <end position="33"/>
    </location>
</feature>
<evidence type="ECO:0000256" key="6">
    <source>
        <dbReference type="ARBA" id="ARBA00022679"/>
    </source>
</evidence>
<dbReference type="PRINTS" id="PR00344">
    <property type="entry name" value="BCTRLSENSOR"/>
</dbReference>
<dbReference type="InterPro" id="IPR011006">
    <property type="entry name" value="CheY-like_superfamily"/>
</dbReference>
<dbReference type="Gene3D" id="3.30.450.20">
    <property type="entry name" value="PAS domain"/>
    <property type="match status" value="1"/>
</dbReference>
<dbReference type="InterPro" id="IPR036641">
    <property type="entry name" value="HPT_dom_sf"/>
</dbReference>
<keyword evidence="11" id="KW-0067">ATP-binding</keyword>
<evidence type="ECO:0000256" key="1">
    <source>
        <dbReference type="ARBA" id="ARBA00000085"/>
    </source>
</evidence>
<keyword evidence="6" id="KW-0808">Transferase</keyword>
<comment type="subcellular location">
    <subcellularLocation>
        <location evidence="2">Cell membrane</location>
        <topology evidence="2">Multi-pass membrane protein</topology>
    </subcellularLocation>
</comment>
<keyword evidence="27" id="KW-1185">Reference proteome</keyword>
<dbReference type="SUPFAM" id="SSF55874">
    <property type="entry name" value="ATPase domain of HSP90 chaperone/DNA topoisomerase II/histidine kinase"/>
    <property type="match status" value="1"/>
</dbReference>
<gene>
    <name evidence="26" type="ORF">H3H36_02710</name>
</gene>
<dbReference type="SMART" id="SM00304">
    <property type="entry name" value="HAMP"/>
    <property type="match status" value="1"/>
</dbReference>
<keyword evidence="8" id="KW-0732">Signal</keyword>
<evidence type="ECO:0000256" key="14">
    <source>
        <dbReference type="ARBA" id="ARBA00023026"/>
    </source>
</evidence>
<dbReference type="CDD" id="cd17546">
    <property type="entry name" value="REC_hyHK_CKI1_RcsC-like"/>
    <property type="match status" value="2"/>
</dbReference>
<dbReference type="CDD" id="cd16922">
    <property type="entry name" value="HATPase_EvgS-ArcB-TorS-like"/>
    <property type="match status" value="1"/>
</dbReference>
<dbReference type="PROSITE" id="PS50885">
    <property type="entry name" value="HAMP"/>
    <property type="match status" value="1"/>
</dbReference>
<name>A0A7W2EEB6_9BURK</name>
<dbReference type="Gene3D" id="1.10.287.130">
    <property type="match status" value="1"/>
</dbReference>
<keyword evidence="9" id="KW-0547">Nucleotide-binding</keyword>
<evidence type="ECO:0000256" key="10">
    <source>
        <dbReference type="ARBA" id="ARBA00022777"/>
    </source>
</evidence>
<dbReference type="InterPro" id="IPR036097">
    <property type="entry name" value="HisK_dim/P_sf"/>
</dbReference>
<dbReference type="EC" id="2.7.13.3" evidence="3"/>
<dbReference type="InterPro" id="IPR035965">
    <property type="entry name" value="PAS-like_dom_sf"/>
</dbReference>
<evidence type="ECO:0000259" key="23">
    <source>
        <dbReference type="PROSITE" id="PS50110"/>
    </source>
</evidence>
<dbReference type="PROSITE" id="PS50110">
    <property type="entry name" value="RESPONSE_REGULATORY"/>
    <property type="match status" value="2"/>
</dbReference>
<dbReference type="InterPro" id="IPR036890">
    <property type="entry name" value="HATPase_C_sf"/>
</dbReference>
<keyword evidence="16" id="KW-0131">Cell cycle</keyword>
<feature type="domain" description="Response regulatory" evidence="23">
    <location>
        <begin position="699"/>
        <end position="820"/>
    </location>
</feature>
<dbReference type="GO" id="GO:0005524">
    <property type="term" value="F:ATP binding"/>
    <property type="evidence" value="ECO:0007669"/>
    <property type="project" value="UniProtKB-KW"/>
</dbReference>
<dbReference type="InterPro" id="IPR003660">
    <property type="entry name" value="HAMP_dom"/>
</dbReference>
<evidence type="ECO:0000256" key="3">
    <source>
        <dbReference type="ARBA" id="ARBA00012438"/>
    </source>
</evidence>
<proteinExistence type="predicted"/>
<keyword evidence="15 21" id="KW-0472">Membrane</keyword>
<dbReference type="CDD" id="cd00082">
    <property type="entry name" value="HisKA"/>
    <property type="match status" value="1"/>
</dbReference>
<dbReference type="FunFam" id="3.30.565.10:FF:000010">
    <property type="entry name" value="Sensor histidine kinase RcsC"/>
    <property type="match status" value="1"/>
</dbReference>
<organism evidence="26 27">
    <name type="scientific">Rugamonas fusca</name>
    <dbReference type="NCBI Taxonomy" id="2758568"/>
    <lineage>
        <taxon>Bacteria</taxon>
        <taxon>Pseudomonadati</taxon>
        <taxon>Pseudomonadota</taxon>
        <taxon>Betaproteobacteria</taxon>
        <taxon>Burkholderiales</taxon>
        <taxon>Oxalobacteraceae</taxon>
        <taxon>Telluria group</taxon>
        <taxon>Rugamonas</taxon>
    </lineage>
</organism>
<dbReference type="Pfam" id="PF02518">
    <property type="entry name" value="HATPase_c"/>
    <property type="match status" value="1"/>
</dbReference>
<dbReference type="InterPro" id="IPR005467">
    <property type="entry name" value="His_kinase_dom"/>
</dbReference>
<dbReference type="CDD" id="cd06225">
    <property type="entry name" value="HAMP"/>
    <property type="match status" value="1"/>
</dbReference>
<evidence type="ECO:0000256" key="15">
    <source>
        <dbReference type="ARBA" id="ARBA00023136"/>
    </source>
</evidence>
<keyword evidence="7 21" id="KW-0812">Transmembrane</keyword>
<evidence type="ECO:0000313" key="27">
    <source>
        <dbReference type="Proteomes" id="UP000566711"/>
    </source>
</evidence>
<dbReference type="SMART" id="SM00388">
    <property type="entry name" value="HisKA"/>
    <property type="match status" value="1"/>
</dbReference>
<evidence type="ECO:0000256" key="18">
    <source>
        <dbReference type="ARBA" id="ARBA00070152"/>
    </source>
</evidence>
<dbReference type="SMART" id="SM00448">
    <property type="entry name" value="REC"/>
    <property type="match status" value="2"/>
</dbReference>
<dbReference type="RefSeq" id="WP_182213688.1">
    <property type="nucleotide sequence ID" value="NZ_JACEZS010000001.1"/>
</dbReference>
<feature type="domain" description="HAMP" evidence="24">
    <location>
        <begin position="256"/>
        <end position="308"/>
    </location>
</feature>
<dbReference type="SMART" id="SM00073">
    <property type="entry name" value="HPT"/>
    <property type="match status" value="1"/>
</dbReference>
<evidence type="ECO:0000256" key="21">
    <source>
        <dbReference type="SAM" id="Phobius"/>
    </source>
</evidence>
<dbReference type="PANTHER" id="PTHR45339">
    <property type="entry name" value="HYBRID SIGNAL TRANSDUCTION HISTIDINE KINASE J"/>
    <property type="match status" value="1"/>
</dbReference>
<dbReference type="InterPro" id="IPR001789">
    <property type="entry name" value="Sig_transdc_resp-reg_receiver"/>
</dbReference>
<keyword evidence="14" id="KW-0843">Virulence</keyword>
<dbReference type="SUPFAM" id="SSF52172">
    <property type="entry name" value="CheY-like"/>
    <property type="match status" value="2"/>
</dbReference>
<dbReference type="SUPFAM" id="SSF55785">
    <property type="entry name" value="PYP-like sensor domain (PAS domain)"/>
    <property type="match status" value="1"/>
</dbReference>
<dbReference type="SMART" id="SM00387">
    <property type="entry name" value="HATPase_c"/>
    <property type="match status" value="1"/>
</dbReference>
<dbReference type="Gene3D" id="3.30.565.10">
    <property type="entry name" value="Histidine kinase-like ATPase, C-terminal domain"/>
    <property type="match status" value="1"/>
</dbReference>
<dbReference type="PROSITE" id="PS50109">
    <property type="entry name" value="HIS_KIN"/>
    <property type="match status" value="1"/>
</dbReference>
<evidence type="ECO:0000259" key="22">
    <source>
        <dbReference type="PROSITE" id="PS50109"/>
    </source>
</evidence>
<evidence type="ECO:0000256" key="19">
    <source>
        <dbReference type="PROSITE-ProRule" id="PRU00110"/>
    </source>
</evidence>
<dbReference type="GO" id="GO:0005886">
    <property type="term" value="C:plasma membrane"/>
    <property type="evidence" value="ECO:0007669"/>
    <property type="project" value="UniProtKB-SubCell"/>
</dbReference>
<dbReference type="InterPro" id="IPR008207">
    <property type="entry name" value="Sig_transdc_His_kin_Hpt_dom"/>
</dbReference>
<dbReference type="Pfam" id="PF00672">
    <property type="entry name" value="HAMP"/>
    <property type="match status" value="1"/>
</dbReference>
<dbReference type="Pfam" id="PF01627">
    <property type="entry name" value="Hpt"/>
    <property type="match status" value="1"/>
</dbReference>
<dbReference type="SUPFAM" id="SSF47384">
    <property type="entry name" value="Homodimeric domain of signal transducing histidine kinase"/>
    <property type="match status" value="1"/>
</dbReference>
<dbReference type="Gene3D" id="3.40.50.2300">
    <property type="match status" value="2"/>
</dbReference>
<evidence type="ECO:0000256" key="16">
    <source>
        <dbReference type="ARBA" id="ARBA00023306"/>
    </source>
</evidence>
<keyword evidence="13" id="KW-0902">Two-component regulatory system</keyword>
<feature type="transmembrane region" description="Helical" evidence="21">
    <location>
        <begin position="234"/>
        <end position="255"/>
    </location>
</feature>
<dbReference type="Proteomes" id="UP000566711">
    <property type="component" value="Unassembled WGS sequence"/>
</dbReference>
<comment type="caution">
    <text evidence="26">The sequence shown here is derived from an EMBL/GenBank/DDBJ whole genome shotgun (WGS) entry which is preliminary data.</text>
</comment>
<comment type="catalytic activity">
    <reaction evidence="1">
        <text>ATP + protein L-histidine = ADP + protein N-phospho-L-histidine.</text>
        <dbReference type="EC" id="2.7.13.3"/>
    </reaction>
</comment>
<feature type="domain" description="Response regulatory" evidence="23">
    <location>
        <begin position="847"/>
        <end position="963"/>
    </location>
</feature>
<dbReference type="PANTHER" id="PTHR45339:SF1">
    <property type="entry name" value="HYBRID SIGNAL TRANSDUCTION HISTIDINE KINASE J"/>
    <property type="match status" value="1"/>
</dbReference>
<comment type="function">
    <text evidence="17">Member of the two-component regulatory system BvgS/BvgA. Phosphorylates BvgA via a four-step phosphorelay in response to environmental signals.</text>
</comment>
<evidence type="ECO:0000259" key="24">
    <source>
        <dbReference type="PROSITE" id="PS50885"/>
    </source>
</evidence>
<evidence type="ECO:0000256" key="20">
    <source>
        <dbReference type="PROSITE-ProRule" id="PRU00169"/>
    </source>
</evidence>
<evidence type="ECO:0000259" key="25">
    <source>
        <dbReference type="PROSITE" id="PS50894"/>
    </source>
</evidence>
<keyword evidence="5 20" id="KW-0597">Phosphoprotein</keyword>
<accession>A0A7W2EEB6</accession>
<feature type="modified residue" description="Phosphohistidine" evidence="19">
    <location>
        <position position="1044"/>
    </location>
</feature>
<protein>
    <recommendedName>
        <fullName evidence="18">Virulence sensor protein BvgS</fullName>
        <ecNumber evidence="3">2.7.13.3</ecNumber>
    </recommendedName>
</protein>
<feature type="domain" description="Histidine kinase" evidence="22">
    <location>
        <begin position="462"/>
        <end position="683"/>
    </location>
</feature>
<dbReference type="Gene3D" id="6.10.340.10">
    <property type="match status" value="1"/>
</dbReference>
<keyword evidence="4" id="KW-1003">Cell membrane</keyword>
<keyword evidence="12 21" id="KW-1133">Transmembrane helix</keyword>
<dbReference type="AlphaFoldDB" id="A0A7W2EEB6"/>
<dbReference type="SUPFAM" id="SSF158472">
    <property type="entry name" value="HAMP domain-like"/>
    <property type="match status" value="1"/>
</dbReference>
<evidence type="ECO:0000256" key="4">
    <source>
        <dbReference type="ARBA" id="ARBA00022475"/>
    </source>
</evidence>
<evidence type="ECO:0000256" key="11">
    <source>
        <dbReference type="ARBA" id="ARBA00022840"/>
    </source>
</evidence>
<dbReference type="InterPro" id="IPR004358">
    <property type="entry name" value="Sig_transdc_His_kin-like_C"/>
</dbReference>
<evidence type="ECO:0000256" key="17">
    <source>
        <dbReference type="ARBA" id="ARBA00058004"/>
    </source>
</evidence>
<dbReference type="GO" id="GO:0000155">
    <property type="term" value="F:phosphorelay sensor kinase activity"/>
    <property type="evidence" value="ECO:0007669"/>
    <property type="project" value="InterPro"/>
</dbReference>
<dbReference type="Pfam" id="PF00512">
    <property type="entry name" value="HisKA"/>
    <property type="match status" value="1"/>
</dbReference>
<keyword evidence="10" id="KW-0418">Kinase</keyword>
<evidence type="ECO:0000256" key="2">
    <source>
        <dbReference type="ARBA" id="ARBA00004651"/>
    </source>
</evidence>
<evidence type="ECO:0000256" key="9">
    <source>
        <dbReference type="ARBA" id="ARBA00022741"/>
    </source>
</evidence>
<dbReference type="Gene3D" id="1.20.120.160">
    <property type="entry name" value="HPT domain"/>
    <property type="match status" value="1"/>
</dbReference>
<dbReference type="EMBL" id="JACEZS010000001">
    <property type="protein sequence ID" value="MBA5604271.1"/>
    <property type="molecule type" value="Genomic_DNA"/>
</dbReference>
<evidence type="ECO:0000256" key="13">
    <source>
        <dbReference type="ARBA" id="ARBA00023012"/>
    </source>
</evidence>
<feature type="modified residue" description="4-aspartylphosphate" evidence="20">
    <location>
        <position position="896"/>
    </location>
</feature>
<feature type="modified residue" description="4-aspartylphosphate" evidence="20">
    <location>
        <position position="753"/>
    </location>
</feature>
<evidence type="ECO:0000256" key="8">
    <source>
        <dbReference type="ARBA" id="ARBA00022729"/>
    </source>
</evidence>
<dbReference type="Pfam" id="PF00072">
    <property type="entry name" value="Response_reg"/>
    <property type="match status" value="2"/>
</dbReference>
<feature type="domain" description="HPt" evidence="25">
    <location>
        <begin position="1005"/>
        <end position="1099"/>
    </location>
</feature>
<evidence type="ECO:0000313" key="26">
    <source>
        <dbReference type="EMBL" id="MBA5604271.1"/>
    </source>
</evidence>
<evidence type="ECO:0000256" key="5">
    <source>
        <dbReference type="ARBA" id="ARBA00022553"/>
    </source>
</evidence>
<sequence>MALPILKKLSIRQNFKVLAGSVAVLMSMTLLAYSAADRSNAELDAASQNRYQSFLLAAELRQSSADLTRLARTFVETGEAAYEQQYLAVIEIRDGKRPRPQNYERIYWDFVSADGRAPSPDGIAVPLRQLLRDAHFSAVEMAKLSEAKIKSDQLARTELIAMNAAKGKFDDGHGGFTVLRLPDPQLARDLLYNHAYHVMKAEVLRPVDDFLALLDQRTAAAVAIAHGHAKRMAMLVYVLSAVTLATLALMLLWVYRAIRDPLAQAVEIAHRIAAGDMSGEIEVGSGGETGQLLAELARMKAALQQYMADNRLQLDRMVDMTQSIPVAVFQLRVLEDNQVRFKFIGAPVGELIGVDASELMQDAQACWRHVEPQVAAELRAALDWQQLGDGTGIIDTVVPVEWDGQQRWVRWHARAHTAPGKRGVWSGFFEDVTAARATEQVLRHAKEVAEAASQVKSSFLANMSHEIRTPMNAILGMSHLALRSDLSARQRDYVSKIQRAGQHLLGIINDILDYSKIEAGQMAVERIDFNLDSVLDNVVGLVSEQAHKRGLQLFLEVGPEVPHELSGDPLRLGQILINFASNAVKFTHEGTVMLAVQLMERDGDDALLCFSVSDTGIGLTPEQRANLFQSFSQADTSISRKYGGTGLGLAISRKLAALMGGEVGVDSVPGEGSTFWFTAWLGTKCSQRRLRHAGLKGLTVLVVDDEASARQLVGNQLRALGLEVGFAASGSEALRLLEQADVSRQPYQFVLLDWQMPGLDGVQTAKAIQALPLAQPPHLAVLSAHARHELRQQAAFLGIEQVLSKPVNGSLLFDTMMHLANLEPDQVPDEALPPVAVASLPSIHGARVLLVEDNEVNQQVAREMLVGAGLQVDIANHGAECLTMLDRQHYDLVLMDMQMPVMNGLQATEAIRADGRYADLPIVAMTANVLTEDRERCREAGMNDFVGKPIEPEALWAQLLRWIPARPVGSEAAPAAAPRPAASTTTIPHIAGLDTAAGLRRMLGKQAAYRKMLHTFVRDQGSLPVRLSDCLEVSDRSGAGALLHTLRGVAGNIGAVKVQMLAQQMEQALGRETPQELEARQVALVLELERVLTAIVAAFPERAETAQPALMSAEDRQLLASVCPRLLLLLADNDSQAERLLQEHTGLLAGAFGDSAAAVAAALEQFDFEQAHGLLSEAWRASQANVEEGAA</sequence>
<reference evidence="26 27" key="1">
    <citation type="submission" date="2020-07" db="EMBL/GenBank/DDBJ databases">
        <title>Novel species isolated from subtropical streams in China.</title>
        <authorList>
            <person name="Lu H."/>
        </authorList>
    </citation>
    <scope>NUCLEOTIDE SEQUENCE [LARGE SCALE GENOMIC DNA]</scope>
    <source>
        <strain evidence="26 27">FT3S</strain>
    </source>
</reference>
<dbReference type="SUPFAM" id="SSF47226">
    <property type="entry name" value="Histidine-containing phosphotransfer domain, HPT domain"/>
    <property type="match status" value="1"/>
</dbReference>